<accession>A0ABS1KQI8</accession>
<proteinExistence type="predicted"/>
<dbReference type="InterPro" id="IPR034660">
    <property type="entry name" value="DinB/YfiT-like"/>
</dbReference>
<sequence length="110" mass="12071">MADLNALLQSVAVARQQFVAAASGLTYAQSQFKPSPDTWSVVDNVKHMVWAEMGGINGMWKTPDGVKANRLRVYFLQRKGISFHAVAIIAKLSILFEQASHQQVIVCPNG</sequence>
<dbReference type="SUPFAM" id="SSF109854">
    <property type="entry name" value="DinB/YfiT-like putative metalloenzymes"/>
    <property type="match status" value="1"/>
</dbReference>
<dbReference type="InterPro" id="IPR024775">
    <property type="entry name" value="DinB-like"/>
</dbReference>
<organism evidence="2 3">
    <name type="scientific">Chryseolinea lacunae</name>
    <dbReference type="NCBI Taxonomy" id="2801331"/>
    <lineage>
        <taxon>Bacteria</taxon>
        <taxon>Pseudomonadati</taxon>
        <taxon>Bacteroidota</taxon>
        <taxon>Cytophagia</taxon>
        <taxon>Cytophagales</taxon>
        <taxon>Fulvivirgaceae</taxon>
        <taxon>Chryseolinea</taxon>
    </lineage>
</organism>
<feature type="domain" description="DinB-like" evidence="1">
    <location>
        <begin position="14"/>
        <end position="64"/>
    </location>
</feature>
<evidence type="ECO:0000313" key="3">
    <source>
        <dbReference type="Proteomes" id="UP000613030"/>
    </source>
</evidence>
<evidence type="ECO:0000259" key="1">
    <source>
        <dbReference type="Pfam" id="PF12867"/>
    </source>
</evidence>
<reference evidence="2 3" key="1">
    <citation type="submission" date="2021-01" db="EMBL/GenBank/DDBJ databases">
        <title>Chryseolinea sp. Jin1 Genome sequencing and assembly.</title>
        <authorList>
            <person name="Kim I."/>
        </authorList>
    </citation>
    <scope>NUCLEOTIDE SEQUENCE [LARGE SCALE GENOMIC DNA]</scope>
    <source>
        <strain evidence="2 3">Jin1</strain>
    </source>
</reference>
<dbReference type="Proteomes" id="UP000613030">
    <property type="component" value="Unassembled WGS sequence"/>
</dbReference>
<comment type="caution">
    <text evidence="2">The sequence shown here is derived from an EMBL/GenBank/DDBJ whole genome shotgun (WGS) entry which is preliminary data.</text>
</comment>
<dbReference type="Pfam" id="PF12867">
    <property type="entry name" value="DinB_2"/>
    <property type="match status" value="1"/>
</dbReference>
<protein>
    <submittedName>
        <fullName evidence="2">DinB family protein</fullName>
    </submittedName>
</protein>
<dbReference type="EMBL" id="JAERRB010000003">
    <property type="protein sequence ID" value="MBL0741463.1"/>
    <property type="molecule type" value="Genomic_DNA"/>
</dbReference>
<evidence type="ECO:0000313" key="2">
    <source>
        <dbReference type="EMBL" id="MBL0741463.1"/>
    </source>
</evidence>
<dbReference type="Gene3D" id="1.20.120.450">
    <property type="entry name" value="dinb family like domain"/>
    <property type="match status" value="1"/>
</dbReference>
<keyword evidence="3" id="KW-1185">Reference proteome</keyword>
<name>A0ABS1KQI8_9BACT</name>
<dbReference type="RefSeq" id="WP_202008843.1">
    <property type="nucleotide sequence ID" value="NZ_JAERRB010000003.1"/>
</dbReference>
<gene>
    <name evidence="2" type="ORF">JI741_09540</name>
</gene>